<keyword evidence="2" id="KW-0614">Plasmid</keyword>
<protein>
    <submittedName>
        <fullName evidence="2">YbhB/YbcL family Raf kinase inhibitor-like protein</fullName>
    </submittedName>
</protein>
<dbReference type="InterPro" id="IPR008914">
    <property type="entry name" value="PEBP"/>
</dbReference>
<dbReference type="Pfam" id="PF01161">
    <property type="entry name" value="PBP"/>
    <property type="match status" value="1"/>
</dbReference>
<dbReference type="PROSITE" id="PS51257">
    <property type="entry name" value="PROKAR_LIPOPROTEIN"/>
    <property type="match status" value="1"/>
</dbReference>
<gene>
    <name evidence="2" type="ORF">E6P09_15270</name>
</gene>
<dbReference type="SUPFAM" id="SSF49777">
    <property type="entry name" value="PEBP-like"/>
    <property type="match status" value="1"/>
</dbReference>
<evidence type="ECO:0000313" key="3">
    <source>
        <dbReference type="Proteomes" id="UP000299011"/>
    </source>
</evidence>
<geneLocation type="plasmid" evidence="2 3">
    <name>pHME505</name>
</geneLocation>
<dbReference type="CDD" id="cd00865">
    <property type="entry name" value="PEBP_bact_arch"/>
    <property type="match status" value="1"/>
</dbReference>
<organism evidence="2 3">
    <name type="scientific">Haloferax mediterranei (strain ATCC 33500 / DSM 1411 / JCM 8866 / NBRC 14739 / NCIMB 2177 / R-4)</name>
    <name type="common">Halobacterium mediterranei</name>
    <dbReference type="NCBI Taxonomy" id="523841"/>
    <lineage>
        <taxon>Archaea</taxon>
        <taxon>Methanobacteriati</taxon>
        <taxon>Methanobacteriota</taxon>
        <taxon>Stenosarchaea group</taxon>
        <taxon>Halobacteria</taxon>
        <taxon>Halobacteriales</taxon>
        <taxon>Haloferacaceae</taxon>
        <taxon>Haloferax</taxon>
    </lineage>
</organism>
<reference evidence="2 3" key="1">
    <citation type="submission" date="2019-04" db="EMBL/GenBank/DDBJ databases">
        <title>Methylomes of two halophilic Archaea, Haloarcula marismortui and Haloferax mediterranei.</title>
        <authorList>
            <person name="DasSarma S."/>
            <person name="DasSarma P."/>
            <person name="DasSarma S."/>
            <person name="Fomenkov A."/>
            <person name="Vincze T."/>
            <person name="Anton B.P."/>
            <person name="Roberts R.J."/>
        </authorList>
    </citation>
    <scope>NUCLEOTIDE SEQUENCE [LARGE SCALE GENOMIC DNA]</scope>
    <source>
        <strain evidence="3">ATCC 33500 / DSM 1411 / JCM 8866 / NBRC 14739 / NCIMB 2177 / R-4</strain>
        <plasmid evidence="2 3">pHME505</plasmid>
    </source>
</reference>
<feature type="compositionally biased region" description="Polar residues" evidence="1">
    <location>
        <begin position="40"/>
        <end position="49"/>
    </location>
</feature>
<dbReference type="PANTHER" id="PTHR30289">
    <property type="entry name" value="UNCHARACTERIZED PROTEIN YBCL-RELATED"/>
    <property type="match status" value="1"/>
</dbReference>
<dbReference type="EMBL" id="CP039140">
    <property type="protein sequence ID" value="QCQ76704.1"/>
    <property type="molecule type" value="Genomic_DNA"/>
</dbReference>
<dbReference type="Gene3D" id="3.90.280.10">
    <property type="entry name" value="PEBP-like"/>
    <property type="match status" value="1"/>
</dbReference>
<proteinExistence type="predicted"/>
<dbReference type="PANTHER" id="PTHR30289:SF1">
    <property type="entry name" value="PEBP (PHOSPHATIDYLETHANOLAMINE-BINDING PROTEIN) FAMILY PROTEIN"/>
    <property type="match status" value="1"/>
</dbReference>
<evidence type="ECO:0000256" key="1">
    <source>
        <dbReference type="SAM" id="MobiDB-lite"/>
    </source>
</evidence>
<dbReference type="InterPro" id="IPR005247">
    <property type="entry name" value="YbhB_YbcL/LppC-like"/>
</dbReference>
<accession>A0A4P8PAN5</accession>
<dbReference type="Proteomes" id="UP000299011">
    <property type="component" value="Plasmid pHME505"/>
</dbReference>
<dbReference type="InterPro" id="IPR036610">
    <property type="entry name" value="PEBP-like_sf"/>
</dbReference>
<dbReference type="AlphaFoldDB" id="A0A4P8PAN5"/>
<dbReference type="NCBIfam" id="TIGR00481">
    <property type="entry name" value="YbhB/YbcL family Raf kinase inhibitor-like protein"/>
    <property type="match status" value="1"/>
</dbReference>
<name>A0A4P8PAN5_HALMT</name>
<feature type="region of interest" description="Disordered" evidence="1">
    <location>
        <begin position="27"/>
        <end position="54"/>
    </location>
</feature>
<sequence length="203" mass="22134">MLRQRVISESPTRRTIVTVVAAALAGCTGDGDGDTPTSTPISDNSTLGDTTPMGDLRLTSPAFEDGEAIPRKYGHDAQNINPPLSIEKAPPETQSLTLIMDDPDAVDPAGKVWLHWIVWNIPPARTDIPEAWKPTEAIEGTNDFGNRDYDGPAPPDDRHTYRFKLYALDTTLGLPRTANKRTVEKAMQGKRLAQTVLKGTYAP</sequence>
<evidence type="ECO:0000313" key="2">
    <source>
        <dbReference type="EMBL" id="QCQ76704.1"/>
    </source>
</evidence>